<organism evidence="2 3">
    <name type="scientific">Campylobacter hyointestinalis subsp. hyointestinalis</name>
    <dbReference type="NCBI Taxonomy" id="91352"/>
    <lineage>
        <taxon>Bacteria</taxon>
        <taxon>Pseudomonadati</taxon>
        <taxon>Campylobacterota</taxon>
        <taxon>Epsilonproteobacteria</taxon>
        <taxon>Campylobacterales</taxon>
        <taxon>Campylobacteraceae</taxon>
        <taxon>Campylobacter</taxon>
    </lineage>
</organism>
<evidence type="ECO:0000259" key="1">
    <source>
        <dbReference type="Pfam" id="PF12705"/>
    </source>
</evidence>
<feature type="domain" description="PD-(D/E)XK endonuclease-like" evidence="1">
    <location>
        <begin position="28"/>
        <end position="169"/>
    </location>
</feature>
<keyword evidence="3" id="KW-1185">Reference proteome</keyword>
<dbReference type="AlphaFoldDB" id="A0A0S4SUN1"/>
<dbReference type="InterPro" id="IPR011604">
    <property type="entry name" value="PDDEXK-like_dom_sf"/>
</dbReference>
<dbReference type="InterPro" id="IPR038726">
    <property type="entry name" value="PDDEXK_AddAB-type"/>
</dbReference>
<protein>
    <submittedName>
        <fullName evidence="2">PD-(D/E)XK nuclease superfamily</fullName>
    </submittedName>
</protein>
<name>A0A0S4SUN1_CAMHY</name>
<evidence type="ECO:0000313" key="2">
    <source>
        <dbReference type="EMBL" id="CUU89704.1"/>
    </source>
</evidence>
<reference evidence="2 3" key="1">
    <citation type="submission" date="2015-11" db="EMBL/GenBank/DDBJ databases">
        <authorList>
            <consortium name="Pathogen Informatics"/>
        </authorList>
    </citation>
    <scope>NUCLEOTIDE SEQUENCE [LARGE SCALE GENOMIC DNA]</scope>
    <source>
        <strain evidence="2 3">006A-0059</strain>
    </source>
</reference>
<dbReference type="EMBL" id="FAVB01000007">
    <property type="protein sequence ID" value="CUU89704.1"/>
    <property type="molecule type" value="Genomic_DNA"/>
</dbReference>
<accession>A0A0S4SUN1</accession>
<dbReference type="Proteomes" id="UP000052237">
    <property type="component" value="Unassembled WGS sequence"/>
</dbReference>
<gene>
    <name evidence="2" type="ORF">ERS686654_02016</name>
</gene>
<dbReference type="RefSeq" id="WP_059435465.1">
    <property type="nucleotide sequence ID" value="NZ_FAVB01000007.1"/>
</dbReference>
<evidence type="ECO:0000313" key="3">
    <source>
        <dbReference type="Proteomes" id="UP000052237"/>
    </source>
</evidence>
<dbReference type="Gene3D" id="3.90.320.10">
    <property type="match status" value="1"/>
</dbReference>
<comment type="caution">
    <text evidence="2">The sequence shown here is derived from an EMBL/GenBank/DDBJ whole genome shotgun (WGS) entry which is preliminary data.</text>
</comment>
<sequence length="333" mass="37842">MKLQKMNLADIHGLLDTNEKDITITIRPSGLQEFAINPLSWACKQILGVTFSGSTATLLGTAFHAAIHSFLTGKNERQSLIQAIMAIKDGWKFIPESKRDKSQREIYLLVKQYFLANYLSYAKNIKGKVVVSEHNMQFSLADDIVCTGTTDHIIEENGELIVCDIKTSAISFSTKNVKFDGADLIQERDKLLKELELKKTKEDKRILIQKQLDEIAPLADKLQADYDLACYTECVKQAKAKYGIQLAVYAMLYEATTGKKINKARVELLIKTKIPKFETYEFELVDFKQYADYQLDIIIESINAWRKGLSSKLLFNYNNSTFFGEELGEILGY</sequence>
<dbReference type="Pfam" id="PF12705">
    <property type="entry name" value="PDDEXK_1"/>
    <property type="match status" value="1"/>
</dbReference>
<proteinExistence type="predicted"/>